<dbReference type="InterPro" id="IPR011009">
    <property type="entry name" value="Kinase-like_dom_sf"/>
</dbReference>
<gene>
    <name evidence="2" type="ORF">CTA1_1319</name>
</gene>
<dbReference type="GO" id="GO:0005524">
    <property type="term" value="F:ATP binding"/>
    <property type="evidence" value="ECO:0007669"/>
    <property type="project" value="InterPro"/>
</dbReference>
<dbReference type="Proteomes" id="UP000310108">
    <property type="component" value="Unassembled WGS sequence"/>
</dbReference>
<protein>
    <recommendedName>
        <fullName evidence="1">Protein kinase domain-containing protein</fullName>
    </recommendedName>
</protein>
<evidence type="ECO:0000259" key="1">
    <source>
        <dbReference type="PROSITE" id="PS50011"/>
    </source>
</evidence>
<feature type="domain" description="Protein kinase" evidence="1">
    <location>
        <begin position="856"/>
        <end position="1183"/>
    </location>
</feature>
<dbReference type="SUPFAM" id="SSF48452">
    <property type="entry name" value="TPR-like"/>
    <property type="match status" value="1"/>
</dbReference>
<dbReference type="GO" id="GO:0004672">
    <property type="term" value="F:protein kinase activity"/>
    <property type="evidence" value="ECO:0007669"/>
    <property type="project" value="InterPro"/>
</dbReference>
<dbReference type="PROSITE" id="PS50011">
    <property type="entry name" value="PROTEIN_KINASE_DOM"/>
    <property type="match status" value="1"/>
</dbReference>
<sequence>MGPISKDSGPGLSLANVARDPYSSVRVAHVTQQTLLRRAYAFVKHTYVLYACLRKVFPTVKACVKPHVKPHVSKLLQAEFLQKAYSKAAHLFTASRPTRRIHKRASNPSRGSVQLVPDAAQGLVRRGTDGQPAQQAWSQTNEVNELESSYPCQSLEQALDARGGRQLSAPESAAGGQNHIYVRIFLAVERSDQAIELRQLSRRFHCYSLAQLHPKGTSVDPIVKRIKDVVTHDDGIKKKVYNILWVGRQWAAIVELLDSIAKAANISVNAAPSLLGVLCVLGKGSTWERASDDNRRVALCNLARMTDLCQQADKRTGFARAALDCILNEQSFAPIESPSTFSSGAAEIHRAPYALQPNKLKQSSCKPGLGLQIRPISTAGAAAGCVGGTSMAALPPGVSPAQPHSKALLVLLCFLADAKVSAEMLHRGGTPRERWTEEGGIEMTCAPHDDTALQPLLSDLPTLHDAMAELERLSAISLSVDGTCTLHPGVRAAVLQSLPPESHSFWRWQALATAYRAVPWKYLEPAAEPHTRSSLIPHVVYTMAAVREHDGYDSLSIPDRVDVALTLIEASRFPGIEWKRHAVEQAKAAMCGWQDDYVQACIAQRESLLQRLAGNGMLPTRDPDSHQERREGPVNKRMNAAIGLTVHQRALDCFQNEELSAALDMLEEWQPAGHSSPAEDVVLFRMNVLRGKILRFQGKFQEALGCMNKSQCAAEQHGDVHFDEDAGDLLVEMADIMRELDETARAEQLLRTQLERPLHTPIVRALLSLALAESLFAQQRFTEADQLCRDAESCRLSKMARLRLCITAAKLRHVSADWEGAFSWWTQALIAINKFPPTSGHTTRLIYLSLCDVLKHQGREELEQASRTQVVKLESLSGNAQAKHWMAGLRHWQTYLESSGLYEIVIKVPFQYAVVEDPDEHHLLELSLRSFISLEKELAVYATLKAHPHPNFVRRLEPQKGQSDCLFLERLEPLERAWPHSTEPERRRWALELLDAVSWLEARGWAHGDLAVRNLGVDGGNRLKLFDFGSAVRSSHPDYAVDVVRDHFELATCLHYILSGIDPLKDLRSHAEVKEARARLAGGHGAIGPGAEVLADILHDGWTGRSSSTSFGQIHRRVSGLFRPVAGATPPEPERPESHYQRLEIRCRDWLGRASRNASFQELEGYVRDCKAVGLDADLDLWR</sequence>
<dbReference type="InterPro" id="IPR011990">
    <property type="entry name" value="TPR-like_helical_dom_sf"/>
</dbReference>
<dbReference type="InterPro" id="IPR000719">
    <property type="entry name" value="Prot_kinase_dom"/>
</dbReference>
<organism evidence="2 3">
    <name type="scientific">Colletotrichum tanaceti</name>
    <dbReference type="NCBI Taxonomy" id="1306861"/>
    <lineage>
        <taxon>Eukaryota</taxon>
        <taxon>Fungi</taxon>
        <taxon>Dikarya</taxon>
        <taxon>Ascomycota</taxon>
        <taxon>Pezizomycotina</taxon>
        <taxon>Sordariomycetes</taxon>
        <taxon>Hypocreomycetidae</taxon>
        <taxon>Glomerellales</taxon>
        <taxon>Glomerellaceae</taxon>
        <taxon>Colletotrichum</taxon>
        <taxon>Colletotrichum destructivum species complex</taxon>
    </lineage>
</organism>
<dbReference type="STRING" id="1306861.A0A4U6X1Y6"/>
<dbReference type="AlphaFoldDB" id="A0A4U6X1Y6"/>
<dbReference type="Gene3D" id="1.10.510.10">
    <property type="entry name" value="Transferase(Phosphotransferase) domain 1"/>
    <property type="match status" value="1"/>
</dbReference>
<dbReference type="Gene3D" id="1.25.40.10">
    <property type="entry name" value="Tetratricopeptide repeat domain"/>
    <property type="match status" value="1"/>
</dbReference>
<dbReference type="EMBL" id="PJEX01000554">
    <property type="protein sequence ID" value="TKW49392.1"/>
    <property type="molecule type" value="Genomic_DNA"/>
</dbReference>
<reference evidence="2 3" key="1">
    <citation type="journal article" date="2019" name="PLoS ONE">
        <title>Comparative genome analysis indicates high evolutionary potential of pathogenicity genes in Colletotrichum tanaceti.</title>
        <authorList>
            <person name="Lelwala R.V."/>
            <person name="Korhonen P.K."/>
            <person name="Young N.D."/>
            <person name="Scott J.B."/>
            <person name="Ades P.A."/>
            <person name="Gasser R.B."/>
            <person name="Taylor P.W.J."/>
        </authorList>
    </citation>
    <scope>NUCLEOTIDE SEQUENCE [LARGE SCALE GENOMIC DNA]</scope>
    <source>
        <strain evidence="2">BRIP57314</strain>
    </source>
</reference>
<comment type="caution">
    <text evidence="2">The sequence shown here is derived from an EMBL/GenBank/DDBJ whole genome shotgun (WGS) entry which is preliminary data.</text>
</comment>
<name>A0A4U6X1Y6_9PEZI</name>
<dbReference type="SUPFAM" id="SSF56112">
    <property type="entry name" value="Protein kinase-like (PK-like)"/>
    <property type="match status" value="1"/>
</dbReference>
<proteinExistence type="predicted"/>
<accession>A0A4U6X1Y6</accession>
<keyword evidence="3" id="KW-1185">Reference proteome</keyword>
<evidence type="ECO:0000313" key="2">
    <source>
        <dbReference type="EMBL" id="TKW49392.1"/>
    </source>
</evidence>
<evidence type="ECO:0000313" key="3">
    <source>
        <dbReference type="Proteomes" id="UP000310108"/>
    </source>
</evidence>